<keyword evidence="2" id="KW-1185">Reference proteome</keyword>
<dbReference type="Gene3D" id="1.10.8.1060">
    <property type="entry name" value="Corynebacterium glutamicum thioredoxin-dependent arsenate reductase, N-terminal domain"/>
    <property type="match status" value="1"/>
</dbReference>
<proteinExistence type="predicted"/>
<protein>
    <recommendedName>
        <fullName evidence="3">DUF3562 domain-containing protein</fullName>
    </recommendedName>
</protein>
<reference evidence="2" key="1">
    <citation type="submission" date="2023-07" db="EMBL/GenBank/DDBJ databases">
        <title>30 novel species of actinomycetes from the DSMZ collection.</title>
        <authorList>
            <person name="Nouioui I."/>
        </authorList>
    </citation>
    <scope>NUCLEOTIDE SEQUENCE [LARGE SCALE GENOMIC DNA]</scope>
    <source>
        <strain evidence="2">DSM 41699</strain>
    </source>
</reference>
<evidence type="ECO:0000313" key="2">
    <source>
        <dbReference type="Proteomes" id="UP001183809"/>
    </source>
</evidence>
<dbReference type="EMBL" id="JAVREY010000052">
    <property type="protein sequence ID" value="MDT0467400.1"/>
    <property type="molecule type" value="Genomic_DNA"/>
</dbReference>
<dbReference type="NCBIfam" id="NF046112">
    <property type="entry name" value="MSMEG_6209_Nter"/>
    <property type="match status" value="1"/>
</dbReference>
<comment type="caution">
    <text evidence="1">The sequence shown here is derived from an EMBL/GenBank/DDBJ whole genome shotgun (WGS) entry which is preliminary data.</text>
</comment>
<organism evidence="1 2">
    <name type="scientific">Streptomyces gibsoniae</name>
    <dbReference type="NCBI Taxonomy" id="3075529"/>
    <lineage>
        <taxon>Bacteria</taxon>
        <taxon>Bacillati</taxon>
        <taxon>Actinomycetota</taxon>
        <taxon>Actinomycetes</taxon>
        <taxon>Kitasatosporales</taxon>
        <taxon>Streptomycetaceae</taxon>
        <taxon>Streptomyces</taxon>
    </lineage>
</organism>
<sequence length="68" mass="7573">MSIDLDEEAALRHVTDQLKISYGDRCTPAEVEAAVDEARASFTVLPIRTYVPVLVERRARRILGGDTD</sequence>
<gene>
    <name evidence="1" type="ORF">RM764_31125</name>
</gene>
<dbReference type="RefSeq" id="WP_311698860.1">
    <property type="nucleotide sequence ID" value="NZ_JAVREY010000052.1"/>
</dbReference>
<evidence type="ECO:0008006" key="3">
    <source>
        <dbReference type="Google" id="ProtNLM"/>
    </source>
</evidence>
<name>A0ABU2U2R2_9ACTN</name>
<evidence type="ECO:0000313" key="1">
    <source>
        <dbReference type="EMBL" id="MDT0467400.1"/>
    </source>
</evidence>
<accession>A0ABU2U2R2</accession>
<dbReference type="Proteomes" id="UP001183809">
    <property type="component" value="Unassembled WGS sequence"/>
</dbReference>